<dbReference type="SMART" id="SM00014">
    <property type="entry name" value="acidPPc"/>
    <property type="match status" value="1"/>
</dbReference>
<gene>
    <name evidence="3" type="ORF">LV92_04042</name>
</gene>
<name>A0A327QN89_9FLAO</name>
<feature type="transmembrane region" description="Helical" evidence="1">
    <location>
        <begin position="159"/>
        <end position="177"/>
    </location>
</feature>
<evidence type="ECO:0000313" key="4">
    <source>
        <dbReference type="Proteomes" id="UP000249696"/>
    </source>
</evidence>
<keyword evidence="4" id="KW-1185">Reference proteome</keyword>
<comment type="caution">
    <text evidence="3">The sequence shown here is derived from an EMBL/GenBank/DDBJ whole genome shotgun (WGS) entry which is preliminary data.</text>
</comment>
<evidence type="ECO:0000313" key="3">
    <source>
        <dbReference type="EMBL" id="RAJ06116.1"/>
    </source>
</evidence>
<evidence type="ECO:0000259" key="2">
    <source>
        <dbReference type="SMART" id="SM00014"/>
    </source>
</evidence>
<keyword evidence="1" id="KW-0472">Membrane</keyword>
<dbReference type="PANTHER" id="PTHR14969:SF13">
    <property type="entry name" value="AT30094P"/>
    <property type="match status" value="1"/>
</dbReference>
<evidence type="ECO:0000256" key="1">
    <source>
        <dbReference type="SAM" id="Phobius"/>
    </source>
</evidence>
<dbReference type="EMBL" id="QLLN01000010">
    <property type="protein sequence ID" value="RAJ06116.1"/>
    <property type="molecule type" value="Genomic_DNA"/>
</dbReference>
<accession>A0A327QN89</accession>
<dbReference type="Pfam" id="PF01569">
    <property type="entry name" value="PAP2"/>
    <property type="match status" value="1"/>
</dbReference>
<protein>
    <submittedName>
        <fullName evidence="3">Undecaprenyl-diphosphatase</fullName>
    </submittedName>
</protein>
<dbReference type="InterPro" id="IPR036938">
    <property type="entry name" value="PAP2/HPO_sf"/>
</dbReference>
<feature type="transmembrane region" description="Helical" evidence="1">
    <location>
        <begin position="27"/>
        <end position="49"/>
    </location>
</feature>
<dbReference type="OrthoDB" id="9789113at2"/>
<dbReference type="AlphaFoldDB" id="A0A327QN89"/>
<dbReference type="PANTHER" id="PTHR14969">
    <property type="entry name" value="SPHINGOSINE-1-PHOSPHATE PHOSPHOHYDROLASE"/>
    <property type="match status" value="1"/>
</dbReference>
<feature type="transmembrane region" description="Helical" evidence="1">
    <location>
        <begin position="106"/>
        <end position="127"/>
    </location>
</feature>
<organism evidence="3 4">
    <name type="scientific">Arenibacter echinorum</name>
    <dbReference type="NCBI Taxonomy" id="440515"/>
    <lineage>
        <taxon>Bacteria</taxon>
        <taxon>Pseudomonadati</taxon>
        <taxon>Bacteroidota</taxon>
        <taxon>Flavobacteriia</taxon>
        <taxon>Flavobacteriales</taxon>
        <taxon>Flavobacteriaceae</taxon>
        <taxon>Arenibacter</taxon>
    </lineage>
</organism>
<feature type="transmembrane region" description="Helical" evidence="1">
    <location>
        <begin position="58"/>
        <end position="78"/>
    </location>
</feature>
<dbReference type="SUPFAM" id="SSF48317">
    <property type="entry name" value="Acid phosphatase/Vanadium-dependent haloperoxidase"/>
    <property type="match status" value="1"/>
</dbReference>
<keyword evidence="1" id="KW-1133">Transmembrane helix</keyword>
<sequence length="184" mass="21643">MLDQLLQWDRDAFIYLNSLGIENLDVFWSYVTNFATWTPLFILFIVLIFRAYPKNEAFWVLGTVLVTVAVVAMFTGVVKEWVARLRPNNTEEINTLIRILKSPDGYSFFSGHSSSSFSITTSIFLFLRDKWKWSWLFYIWPLLFALSRIYVGVHYPLDLIVGALVGILFAIFFYRWYHKLELAK</sequence>
<dbReference type="InterPro" id="IPR000326">
    <property type="entry name" value="PAP2/HPO"/>
</dbReference>
<reference evidence="3 4" key="1">
    <citation type="submission" date="2018-06" db="EMBL/GenBank/DDBJ databases">
        <title>Genomic Encyclopedia of Archaeal and Bacterial Type Strains, Phase II (KMG-II): from individual species to whole genera.</title>
        <authorList>
            <person name="Goeker M."/>
        </authorList>
    </citation>
    <scope>NUCLEOTIDE SEQUENCE [LARGE SCALE GENOMIC DNA]</scope>
    <source>
        <strain evidence="3 4">DSM 23522</strain>
    </source>
</reference>
<feature type="domain" description="Phosphatidic acid phosphatase type 2/haloperoxidase" evidence="2">
    <location>
        <begin position="61"/>
        <end position="174"/>
    </location>
</feature>
<dbReference type="RefSeq" id="WP_111625375.1">
    <property type="nucleotide sequence ID" value="NZ_QLLN01000010.1"/>
</dbReference>
<proteinExistence type="predicted"/>
<dbReference type="Gene3D" id="1.20.144.10">
    <property type="entry name" value="Phosphatidic acid phosphatase type 2/haloperoxidase"/>
    <property type="match status" value="1"/>
</dbReference>
<keyword evidence="1" id="KW-0812">Transmembrane</keyword>
<dbReference type="Proteomes" id="UP000249696">
    <property type="component" value="Unassembled WGS sequence"/>
</dbReference>
<feature type="transmembrane region" description="Helical" evidence="1">
    <location>
        <begin position="134"/>
        <end position="153"/>
    </location>
</feature>